<evidence type="ECO:0000313" key="11">
    <source>
        <dbReference type="Proteomes" id="UP000005877"/>
    </source>
</evidence>
<dbReference type="GO" id="GO:0005506">
    <property type="term" value="F:iron ion binding"/>
    <property type="evidence" value="ECO:0007669"/>
    <property type="project" value="InterPro"/>
</dbReference>
<evidence type="ECO:0000313" key="10">
    <source>
        <dbReference type="EMBL" id="AET64738.1"/>
    </source>
</evidence>
<keyword evidence="5 7" id="KW-0249">Electron transport</keyword>
<name>G7WNX8_METH6</name>
<feature type="binding site" evidence="8">
    <location>
        <position position="40"/>
    </location>
    <ligand>
        <name>Fe cation</name>
        <dbReference type="ChEBI" id="CHEBI:24875"/>
    </ligand>
</feature>
<dbReference type="InterPro" id="IPR024935">
    <property type="entry name" value="Rubredoxin_dom"/>
</dbReference>
<dbReference type="Proteomes" id="UP000005877">
    <property type="component" value="Chromosome"/>
</dbReference>
<dbReference type="Gene3D" id="2.20.28.10">
    <property type="match status" value="1"/>
</dbReference>
<comment type="function">
    <text evidence="1 7">Rubredoxin is a small nonheme, iron protein lacking acid-labile sulfide. Its single Fe, chelated to 4 Cys, functions as an electron acceptor and may also stabilize the conformation of the molecule.</text>
</comment>
<dbReference type="EMBL" id="CP003117">
    <property type="protein sequence ID" value="AET64738.1"/>
    <property type="molecule type" value="Genomic_DNA"/>
</dbReference>
<keyword evidence="11" id="KW-1185">Reference proteome</keyword>
<dbReference type="GO" id="GO:0009055">
    <property type="term" value="F:electron transfer activity"/>
    <property type="evidence" value="ECO:0007669"/>
    <property type="project" value="InterPro"/>
</dbReference>
<accession>G7WNX8</accession>
<reference evidence="10 11" key="1">
    <citation type="journal article" date="2012" name="PLoS ONE">
        <title>The genome characteristics and predicted function of methyl-group oxidation pathway in the obligate aceticlastic methanogens, Methanosaeta spp.</title>
        <authorList>
            <person name="Zhu J."/>
            <person name="Zheng H."/>
            <person name="Ai G."/>
            <person name="Zhang G."/>
            <person name="Liu D."/>
            <person name="Liu X."/>
            <person name="Dong X."/>
        </authorList>
    </citation>
    <scope>NUCLEOTIDE SEQUENCE [LARGE SCALE GENOMIC DNA]</scope>
    <source>
        <strain evidence="10 11">6Ac</strain>
    </source>
</reference>
<dbReference type="GeneID" id="12510543"/>
<dbReference type="PROSITE" id="PS50903">
    <property type="entry name" value="RUBREDOXIN_LIKE"/>
    <property type="match status" value="1"/>
</dbReference>
<dbReference type="PRINTS" id="PR00163">
    <property type="entry name" value="RUBREDOXIN"/>
</dbReference>
<dbReference type="InterPro" id="IPR018527">
    <property type="entry name" value="Rubredoxin_Fe_BS"/>
</dbReference>
<dbReference type="FunFam" id="2.20.28.10:FF:000001">
    <property type="entry name" value="Rubredoxin"/>
    <property type="match status" value="1"/>
</dbReference>
<evidence type="ECO:0000256" key="2">
    <source>
        <dbReference type="ARBA" id="ARBA00005337"/>
    </source>
</evidence>
<dbReference type="PANTHER" id="PTHR47627">
    <property type="entry name" value="RUBREDOXIN"/>
    <property type="match status" value="1"/>
</dbReference>
<evidence type="ECO:0000256" key="8">
    <source>
        <dbReference type="PIRSR" id="PIRSR000071-1"/>
    </source>
</evidence>
<dbReference type="PATRIC" id="fig|1110509.7.peg.1525"/>
<evidence type="ECO:0000256" key="3">
    <source>
        <dbReference type="ARBA" id="ARBA00022448"/>
    </source>
</evidence>
<evidence type="ECO:0000256" key="1">
    <source>
        <dbReference type="ARBA" id="ARBA00002360"/>
    </source>
</evidence>
<dbReference type="Pfam" id="PF00301">
    <property type="entry name" value="Rubredoxin"/>
    <property type="match status" value="1"/>
</dbReference>
<dbReference type="NCBIfam" id="NF045768">
    <property type="entry name" value="RubredRD"/>
    <property type="match status" value="1"/>
</dbReference>
<feature type="binding site" evidence="8">
    <location>
        <position position="7"/>
    </location>
    <ligand>
        <name>Fe cation</name>
        <dbReference type="ChEBI" id="CHEBI:24875"/>
    </ligand>
</feature>
<dbReference type="InterPro" id="IPR024934">
    <property type="entry name" value="Rubredoxin-like_dom"/>
</dbReference>
<protein>
    <recommendedName>
        <fullName evidence="7">Rubredoxin</fullName>
    </recommendedName>
</protein>
<feature type="binding site" evidence="8">
    <location>
        <position position="43"/>
    </location>
    <ligand>
        <name>Fe cation</name>
        <dbReference type="ChEBI" id="CHEBI:24875"/>
    </ligand>
</feature>
<dbReference type="InterPro" id="IPR050526">
    <property type="entry name" value="Rubredoxin_ET"/>
</dbReference>
<evidence type="ECO:0000256" key="4">
    <source>
        <dbReference type="ARBA" id="ARBA00022723"/>
    </source>
</evidence>
<keyword evidence="4 7" id="KW-0479">Metal-binding</keyword>
<dbReference type="RefSeq" id="WP_014586923.1">
    <property type="nucleotide sequence ID" value="NC_017527.1"/>
</dbReference>
<organism evidence="10 11">
    <name type="scientific">Methanothrix harundinacea (strain 6Ac)</name>
    <name type="common">Methanosaeta harundinacea</name>
    <dbReference type="NCBI Taxonomy" id="1110509"/>
    <lineage>
        <taxon>Archaea</taxon>
        <taxon>Methanobacteriati</taxon>
        <taxon>Methanobacteriota</taxon>
        <taxon>Stenosarchaea group</taxon>
        <taxon>Methanomicrobia</taxon>
        <taxon>Methanotrichales</taxon>
        <taxon>Methanotrichaceae</taxon>
        <taxon>Methanothrix</taxon>
    </lineage>
</organism>
<dbReference type="PANTHER" id="PTHR47627:SF1">
    <property type="entry name" value="RUBREDOXIN-1-RELATED"/>
    <property type="match status" value="1"/>
</dbReference>
<dbReference type="STRING" id="1110509.Mhar_1374"/>
<gene>
    <name evidence="10" type="ordered locus">Mhar_1374</name>
</gene>
<dbReference type="SUPFAM" id="SSF57802">
    <property type="entry name" value="Rubredoxin-like"/>
    <property type="match status" value="1"/>
</dbReference>
<dbReference type="PROSITE" id="PS00202">
    <property type="entry name" value="RUBREDOXIN"/>
    <property type="match status" value="1"/>
</dbReference>
<dbReference type="PIRSF" id="PIRSF000071">
    <property type="entry name" value="Rubredoxin"/>
    <property type="match status" value="1"/>
</dbReference>
<feature type="domain" description="Rubredoxin-like" evidence="9">
    <location>
        <begin position="2"/>
        <end position="53"/>
    </location>
</feature>
<feature type="binding site" evidence="8">
    <location>
        <position position="10"/>
    </location>
    <ligand>
        <name>Fe cation</name>
        <dbReference type="ChEBI" id="CHEBI:24875"/>
    </ligand>
</feature>
<proteinExistence type="inferred from homology"/>
<dbReference type="InterPro" id="IPR024922">
    <property type="entry name" value="Rubredoxin"/>
</dbReference>
<evidence type="ECO:0000259" key="9">
    <source>
        <dbReference type="PROSITE" id="PS50903"/>
    </source>
</evidence>
<dbReference type="KEGG" id="mhi:Mhar_1374"/>
<evidence type="ECO:0000256" key="6">
    <source>
        <dbReference type="ARBA" id="ARBA00023004"/>
    </source>
</evidence>
<sequence length="53" mass="5796">MAKRYTCTVCGYIYDPEKGDPDSGVTPGTAFEDLPDDWTCPVCGATKEVFEES</sequence>
<dbReference type="CDD" id="cd00730">
    <property type="entry name" value="rubredoxin"/>
    <property type="match status" value="1"/>
</dbReference>
<keyword evidence="3 7" id="KW-0813">Transport</keyword>
<dbReference type="AlphaFoldDB" id="G7WNX8"/>
<dbReference type="HOGENOM" id="CLU_128747_3_3_2"/>
<comment type="similarity">
    <text evidence="2 7">Belongs to the rubredoxin family.</text>
</comment>
<dbReference type="GO" id="GO:0043448">
    <property type="term" value="P:alkane catabolic process"/>
    <property type="evidence" value="ECO:0007669"/>
    <property type="project" value="TreeGrafter"/>
</dbReference>
<evidence type="ECO:0000256" key="5">
    <source>
        <dbReference type="ARBA" id="ARBA00022982"/>
    </source>
</evidence>
<comment type="cofactor">
    <cofactor evidence="7 8">
        <name>Fe(3+)</name>
        <dbReference type="ChEBI" id="CHEBI:29034"/>
    </cofactor>
    <text evidence="7 8">Binds 1 Fe(3+) ion per subunit.</text>
</comment>
<evidence type="ECO:0000256" key="7">
    <source>
        <dbReference type="PIRNR" id="PIRNR000071"/>
    </source>
</evidence>
<keyword evidence="6 7" id="KW-0408">Iron</keyword>